<dbReference type="EMBL" id="JASNQZ010000010">
    <property type="protein sequence ID" value="KAL0952455.1"/>
    <property type="molecule type" value="Genomic_DNA"/>
</dbReference>
<organism evidence="1 2">
    <name type="scientific">Hohenbuehelia grisea</name>
    <dbReference type="NCBI Taxonomy" id="104357"/>
    <lineage>
        <taxon>Eukaryota</taxon>
        <taxon>Fungi</taxon>
        <taxon>Dikarya</taxon>
        <taxon>Basidiomycota</taxon>
        <taxon>Agaricomycotina</taxon>
        <taxon>Agaricomycetes</taxon>
        <taxon>Agaricomycetidae</taxon>
        <taxon>Agaricales</taxon>
        <taxon>Pleurotineae</taxon>
        <taxon>Pleurotaceae</taxon>
        <taxon>Hohenbuehelia</taxon>
    </lineage>
</organism>
<evidence type="ECO:0000313" key="1">
    <source>
        <dbReference type="EMBL" id="KAL0952455.1"/>
    </source>
</evidence>
<dbReference type="Proteomes" id="UP001556367">
    <property type="component" value="Unassembled WGS sequence"/>
</dbReference>
<gene>
    <name evidence="1" type="ORF">HGRIS_006723</name>
</gene>
<evidence type="ECO:0000313" key="2">
    <source>
        <dbReference type="Proteomes" id="UP001556367"/>
    </source>
</evidence>
<protein>
    <submittedName>
        <fullName evidence="1">Uncharacterized protein</fullName>
    </submittedName>
</protein>
<sequence length="118" mass="13140">MKGGRGESGCDIYCELRPFVNRVALTPPFVIDAAHDDDLPALRWDPALGACIVHGARENRTKPLAVVNFSGTGMHQLLVMVISSISWLVKEVGPRRLSLWKFRPSMMRAFDESDAQNM</sequence>
<proteinExistence type="predicted"/>
<comment type="caution">
    <text evidence="1">The sequence shown here is derived from an EMBL/GenBank/DDBJ whole genome shotgun (WGS) entry which is preliminary data.</text>
</comment>
<reference evidence="2" key="1">
    <citation type="submission" date="2024-06" db="EMBL/GenBank/DDBJ databases">
        <title>Multi-omics analyses provide insights into the biosynthesis of the anticancer antibiotic pleurotin in Hohenbuehelia grisea.</title>
        <authorList>
            <person name="Weaver J.A."/>
            <person name="Alberti F."/>
        </authorList>
    </citation>
    <scope>NUCLEOTIDE SEQUENCE [LARGE SCALE GENOMIC DNA]</scope>
    <source>
        <strain evidence="2">T-177</strain>
    </source>
</reference>
<name>A0ABR3JAD4_9AGAR</name>
<keyword evidence="2" id="KW-1185">Reference proteome</keyword>
<accession>A0ABR3JAD4</accession>